<organism evidence="2 3">
    <name type="scientific">Reticulomyxa filosa</name>
    <dbReference type="NCBI Taxonomy" id="46433"/>
    <lineage>
        <taxon>Eukaryota</taxon>
        <taxon>Sar</taxon>
        <taxon>Rhizaria</taxon>
        <taxon>Retaria</taxon>
        <taxon>Foraminifera</taxon>
        <taxon>Monothalamids</taxon>
        <taxon>Reticulomyxidae</taxon>
        <taxon>Reticulomyxa</taxon>
    </lineage>
</organism>
<dbReference type="InterPro" id="IPR013083">
    <property type="entry name" value="Znf_RING/FYVE/PHD"/>
</dbReference>
<evidence type="ECO:0000313" key="3">
    <source>
        <dbReference type="Proteomes" id="UP000023152"/>
    </source>
</evidence>
<dbReference type="InterPro" id="IPR003613">
    <property type="entry name" value="Ubox_domain"/>
</dbReference>
<accession>X6MPW7</accession>
<dbReference type="AlphaFoldDB" id="X6MPW7"/>
<dbReference type="GO" id="GO:0016567">
    <property type="term" value="P:protein ubiquitination"/>
    <property type="evidence" value="ECO:0007669"/>
    <property type="project" value="InterPro"/>
</dbReference>
<sequence>KYPINVIDSDKNDAKQVIPKEYLCPLSNSIMDDPVIALNGITYDRSSIMNQYQSISNYYSLLIDGNLRLYPDYEYQIQYTNGLSIYPTSCILGKNNYKFFIFSYLKTFCNNSKIFKSAQKDVRCQI</sequence>
<feature type="domain" description="U-box" evidence="1">
    <location>
        <begin position="18"/>
        <end position="54"/>
    </location>
</feature>
<evidence type="ECO:0000259" key="1">
    <source>
        <dbReference type="Pfam" id="PF04564"/>
    </source>
</evidence>
<evidence type="ECO:0000313" key="2">
    <source>
        <dbReference type="EMBL" id="ETO16048.1"/>
    </source>
</evidence>
<dbReference type="EMBL" id="ASPP01018609">
    <property type="protein sequence ID" value="ETO16048.1"/>
    <property type="molecule type" value="Genomic_DNA"/>
</dbReference>
<dbReference type="GO" id="GO:0004842">
    <property type="term" value="F:ubiquitin-protein transferase activity"/>
    <property type="evidence" value="ECO:0007669"/>
    <property type="project" value="InterPro"/>
</dbReference>
<dbReference type="Gene3D" id="3.30.40.10">
    <property type="entry name" value="Zinc/RING finger domain, C3HC4 (zinc finger)"/>
    <property type="match status" value="1"/>
</dbReference>
<feature type="non-terminal residue" evidence="2">
    <location>
        <position position="1"/>
    </location>
</feature>
<dbReference type="Pfam" id="PF04564">
    <property type="entry name" value="U-box"/>
    <property type="match status" value="1"/>
</dbReference>
<reference evidence="2 3" key="1">
    <citation type="journal article" date="2013" name="Curr. Biol.">
        <title>The Genome of the Foraminiferan Reticulomyxa filosa.</title>
        <authorList>
            <person name="Glockner G."/>
            <person name="Hulsmann N."/>
            <person name="Schleicher M."/>
            <person name="Noegel A.A."/>
            <person name="Eichinger L."/>
            <person name="Gallinger C."/>
            <person name="Pawlowski J."/>
            <person name="Sierra R."/>
            <person name="Euteneuer U."/>
            <person name="Pillet L."/>
            <person name="Moustafa A."/>
            <person name="Platzer M."/>
            <person name="Groth M."/>
            <person name="Szafranski K."/>
            <person name="Schliwa M."/>
        </authorList>
    </citation>
    <scope>NUCLEOTIDE SEQUENCE [LARGE SCALE GENOMIC DNA]</scope>
</reference>
<gene>
    <name evidence="2" type="ORF">RFI_21314</name>
</gene>
<keyword evidence="3" id="KW-1185">Reference proteome</keyword>
<dbReference type="OrthoDB" id="6252103at2759"/>
<comment type="caution">
    <text evidence="2">The sequence shown here is derived from an EMBL/GenBank/DDBJ whole genome shotgun (WGS) entry which is preliminary data.</text>
</comment>
<dbReference type="SUPFAM" id="SSF57850">
    <property type="entry name" value="RING/U-box"/>
    <property type="match status" value="1"/>
</dbReference>
<protein>
    <recommendedName>
        <fullName evidence="1">U-box domain-containing protein</fullName>
    </recommendedName>
</protein>
<proteinExistence type="predicted"/>
<dbReference type="Proteomes" id="UP000023152">
    <property type="component" value="Unassembled WGS sequence"/>
</dbReference>
<name>X6MPW7_RETFI</name>